<evidence type="ECO:0000313" key="2">
    <source>
        <dbReference type="EnsemblPlants" id="PAC:32953903.CDS.1"/>
    </source>
</evidence>
<keyword evidence="3" id="KW-1185">Reference proteome</keyword>
<proteinExistence type="predicted"/>
<reference evidence="1 3" key="1">
    <citation type="journal article" date="2008" name="Science">
        <title>The Physcomitrella genome reveals evolutionary insights into the conquest of land by plants.</title>
        <authorList>
            <person name="Rensing S."/>
            <person name="Lang D."/>
            <person name="Zimmer A."/>
            <person name="Terry A."/>
            <person name="Salamov A."/>
            <person name="Shapiro H."/>
            <person name="Nishiyama T."/>
            <person name="Perroud P.-F."/>
            <person name="Lindquist E."/>
            <person name="Kamisugi Y."/>
            <person name="Tanahashi T."/>
            <person name="Sakakibara K."/>
            <person name="Fujita T."/>
            <person name="Oishi K."/>
            <person name="Shin-I T."/>
            <person name="Kuroki Y."/>
            <person name="Toyoda A."/>
            <person name="Suzuki Y."/>
            <person name="Hashimoto A."/>
            <person name="Yamaguchi K."/>
            <person name="Sugano A."/>
            <person name="Kohara Y."/>
            <person name="Fujiyama A."/>
            <person name="Anterola A."/>
            <person name="Aoki S."/>
            <person name="Ashton N."/>
            <person name="Barbazuk W.B."/>
            <person name="Barker E."/>
            <person name="Bennetzen J."/>
            <person name="Bezanilla M."/>
            <person name="Blankenship R."/>
            <person name="Cho S.H."/>
            <person name="Dutcher S."/>
            <person name="Estelle M."/>
            <person name="Fawcett J.A."/>
            <person name="Gundlach H."/>
            <person name="Hanada K."/>
            <person name="Heyl A."/>
            <person name="Hicks K.A."/>
            <person name="Hugh J."/>
            <person name="Lohr M."/>
            <person name="Mayer K."/>
            <person name="Melkozernov A."/>
            <person name="Murata T."/>
            <person name="Nelson D."/>
            <person name="Pils B."/>
            <person name="Prigge M."/>
            <person name="Reiss B."/>
            <person name="Renner T."/>
            <person name="Rombauts S."/>
            <person name="Rushton P."/>
            <person name="Sanderfoot A."/>
            <person name="Schween G."/>
            <person name="Shiu S.-H."/>
            <person name="Stueber K."/>
            <person name="Theodoulou F.L."/>
            <person name="Tu H."/>
            <person name="Van de Peer Y."/>
            <person name="Verrier P.J."/>
            <person name="Waters E."/>
            <person name="Wood A."/>
            <person name="Yang L."/>
            <person name="Cove D."/>
            <person name="Cuming A."/>
            <person name="Hasebe M."/>
            <person name="Lucas S."/>
            <person name="Mishler D.B."/>
            <person name="Reski R."/>
            <person name="Grigoriev I."/>
            <person name="Quatrano R.S."/>
            <person name="Boore J.L."/>
        </authorList>
    </citation>
    <scope>NUCLEOTIDE SEQUENCE [LARGE SCALE GENOMIC DNA]</scope>
    <source>
        <strain evidence="2 3">cv. Gransden 2004</strain>
    </source>
</reference>
<dbReference type="EnsemblPlants" id="Pp3c5_19400V3.1">
    <property type="protein sequence ID" value="PAC:32953903.CDS.1"/>
    <property type="gene ID" value="Pp3c5_19400"/>
</dbReference>
<gene>
    <name evidence="2" type="primary">LOC112282300</name>
    <name evidence="1" type="ORF">PHYPA_007882</name>
</gene>
<name>A0A2K1KKB0_PHYPA</name>
<dbReference type="PaxDb" id="3218-PP1S93_60V6.1"/>
<dbReference type="EMBL" id="ABEU02000005">
    <property type="protein sequence ID" value="PNR54205.1"/>
    <property type="molecule type" value="Genomic_DNA"/>
</dbReference>
<accession>A0A2K1KKB0</accession>
<dbReference type="OrthoDB" id="10556560at2759"/>
<dbReference type="Gramene" id="Pp3c5_19400V3.2">
    <property type="protein sequence ID" value="PAC:32953904.CDS.1"/>
    <property type="gene ID" value="Pp3c5_19400"/>
</dbReference>
<protein>
    <submittedName>
        <fullName evidence="1 2">Uncharacterized protein</fullName>
    </submittedName>
</protein>
<sequence length="201" mass="22873">MMATARFFSFDLLAFKARLTSNQSLKESERRDVDRYFDKRREFAKKILSIQESAHPGRPAVLPVAPAKTTFRIRVSKARAHCHRHFLSGFDKLELTEAQIAERRHALAQDLIARVLKESDPRPRRRLIPLSSRNIILPNSSTSSCIQWLQQPFELLARVASVAASKLEISQAAVRVRKHSARVTNFPLDDSLPLLSVCEAF</sequence>
<dbReference type="RefSeq" id="XP_024375498.1">
    <property type="nucleotide sequence ID" value="XM_024519730.2"/>
</dbReference>
<evidence type="ECO:0000313" key="1">
    <source>
        <dbReference type="EMBL" id="PNR54205.1"/>
    </source>
</evidence>
<dbReference type="EnsemblPlants" id="Pp3c5_19400V3.2">
    <property type="protein sequence ID" value="PAC:32953904.CDS.1"/>
    <property type="gene ID" value="Pp3c5_19400"/>
</dbReference>
<evidence type="ECO:0000313" key="3">
    <source>
        <dbReference type="Proteomes" id="UP000006727"/>
    </source>
</evidence>
<dbReference type="GeneID" id="112282300"/>
<dbReference type="Gramene" id="Pp3c5_19400V3.1">
    <property type="protein sequence ID" value="PAC:32953903.CDS.1"/>
    <property type="gene ID" value="Pp3c5_19400"/>
</dbReference>
<dbReference type="AlphaFoldDB" id="A0A2K1KKB0"/>
<reference evidence="1 3" key="2">
    <citation type="journal article" date="2018" name="Plant J.">
        <title>The Physcomitrella patens chromosome-scale assembly reveals moss genome structure and evolution.</title>
        <authorList>
            <person name="Lang D."/>
            <person name="Ullrich K.K."/>
            <person name="Murat F."/>
            <person name="Fuchs J."/>
            <person name="Jenkins J."/>
            <person name="Haas F.B."/>
            <person name="Piednoel M."/>
            <person name="Gundlach H."/>
            <person name="Van Bel M."/>
            <person name="Meyberg R."/>
            <person name="Vives C."/>
            <person name="Morata J."/>
            <person name="Symeonidi A."/>
            <person name="Hiss M."/>
            <person name="Muchero W."/>
            <person name="Kamisugi Y."/>
            <person name="Saleh O."/>
            <person name="Blanc G."/>
            <person name="Decker E.L."/>
            <person name="van Gessel N."/>
            <person name="Grimwood J."/>
            <person name="Hayes R.D."/>
            <person name="Graham S.W."/>
            <person name="Gunter L.E."/>
            <person name="McDaniel S.F."/>
            <person name="Hoernstein S.N.W."/>
            <person name="Larsson A."/>
            <person name="Li F.W."/>
            <person name="Perroud P.F."/>
            <person name="Phillips J."/>
            <person name="Ranjan P."/>
            <person name="Rokshar D.S."/>
            <person name="Rothfels C.J."/>
            <person name="Schneider L."/>
            <person name="Shu S."/>
            <person name="Stevenson D.W."/>
            <person name="Thummler F."/>
            <person name="Tillich M."/>
            <person name="Villarreal Aguilar J.C."/>
            <person name="Widiez T."/>
            <person name="Wong G.K."/>
            <person name="Wymore A."/>
            <person name="Zhang Y."/>
            <person name="Zimmer A.D."/>
            <person name="Quatrano R.S."/>
            <person name="Mayer K.F.X."/>
            <person name="Goodstein D."/>
            <person name="Casacuberta J.M."/>
            <person name="Vandepoele K."/>
            <person name="Reski R."/>
            <person name="Cuming A.C."/>
            <person name="Tuskan G.A."/>
            <person name="Maumus F."/>
            <person name="Salse J."/>
            <person name="Schmutz J."/>
            <person name="Rensing S.A."/>
        </authorList>
    </citation>
    <scope>NUCLEOTIDE SEQUENCE [LARGE SCALE GENOMIC DNA]</scope>
    <source>
        <strain evidence="2 3">cv. Gransden 2004</strain>
    </source>
</reference>
<organism evidence="1">
    <name type="scientific">Physcomitrium patens</name>
    <name type="common">Spreading-leaved earth moss</name>
    <name type="synonym">Physcomitrella patens</name>
    <dbReference type="NCBI Taxonomy" id="3218"/>
    <lineage>
        <taxon>Eukaryota</taxon>
        <taxon>Viridiplantae</taxon>
        <taxon>Streptophyta</taxon>
        <taxon>Embryophyta</taxon>
        <taxon>Bryophyta</taxon>
        <taxon>Bryophytina</taxon>
        <taxon>Bryopsida</taxon>
        <taxon>Funariidae</taxon>
        <taxon>Funariales</taxon>
        <taxon>Funariaceae</taxon>
        <taxon>Physcomitrium</taxon>
    </lineage>
</organism>
<dbReference type="Proteomes" id="UP000006727">
    <property type="component" value="Chromosome 5"/>
</dbReference>
<reference evidence="2" key="3">
    <citation type="submission" date="2020-12" db="UniProtKB">
        <authorList>
            <consortium name="EnsemblPlants"/>
        </authorList>
    </citation>
    <scope>IDENTIFICATION</scope>
</reference>